<keyword evidence="2" id="KW-0479">Metal-binding</keyword>
<accession>A0AAV7E120</accession>
<dbReference type="Proteomes" id="UP000825729">
    <property type="component" value="Unassembled WGS sequence"/>
</dbReference>
<dbReference type="GO" id="GO:0003676">
    <property type="term" value="F:nucleic acid binding"/>
    <property type="evidence" value="ECO:0007669"/>
    <property type="project" value="InterPro"/>
</dbReference>
<evidence type="ECO:0000259" key="4">
    <source>
        <dbReference type="PROSITE" id="PS50158"/>
    </source>
</evidence>
<evidence type="ECO:0000313" key="6">
    <source>
        <dbReference type="Proteomes" id="UP000825729"/>
    </source>
</evidence>
<sequence>MKRIAIEEYKVTDNMTLDELIGSLKTFEMNEEAEDSAEKGKKESIALQSVSNERTVQLTDNRGLSLETLVELGETVSLLEKGLNKFIRRSKKKSYVQSNNKQSNAGNGSAEVATKRKVLVCYECGGKGHIQSECPTYLRKQNFFSAAWSDDDSSETDEDECNFVAFTTKVGQKSSLPSKFRTHTIAINSKEDTEDEDDEIIVEDIIQQWDSVLECTGILKEHLGVLEKENVGLKKQIGEMEKESKIPVDEGKILREFISSLEKDNLKLKQENTEREKVILKLEEELKNSQDVFKKFDKGKENLDDILIKGRISCNRQGIGYSKNLNNKTWPRQRSSQVQVWLRQRSSQVQTGDGMEVRRLYAAHAARKSSSDGTWYFDSGCSRHMTGNAGNLTDIHREDGGQVTFGDGAKGAVIGRGRLKVDGLPKLENVLLVNGLKANLLSISQLCDQNLHVRFTKEGCVVEDDRRQSILERTRTSDNCYKLNMSQHCKYTGVTTAQPRILKLLKYGVVRGLPAIGNKTEAVCKGCMAGKQHRTPHSALKMITTQRPLELLHIDLMGPVQTKSIAGQRVYFRNNNTVIETVNVEIAYQNENLPLMDDEESNMPRIPTEKTSTDLGEQPPEQAECHTLNEGLLASDDEVEGIEFWIRAMQEELEQPKGFVDSHQPGHVYRLTKALYGLKQAPRAWYDSLTKFLCSKGFVRGGVDKTLFIMKEGTVLTIAQIYVDDIVFGSTVGLSFVKQFVRHMQEEFEMSLVGELSYFLGFQIKQRKDGIFISQEKYTKNLVKKFGLEDAKDMRTPMSTTDRIGKDTDGIPADPTVYRSMIGSMMYLTNKSPGHML</sequence>
<reference evidence="5 6" key="1">
    <citation type="submission" date="2021-07" db="EMBL/GenBank/DDBJ databases">
        <title>The Aristolochia fimbriata genome: insights into angiosperm evolution, floral development and chemical biosynthesis.</title>
        <authorList>
            <person name="Jiao Y."/>
        </authorList>
    </citation>
    <scope>NUCLEOTIDE SEQUENCE [LARGE SCALE GENOMIC DNA]</scope>
    <source>
        <strain evidence="5">IBCAS-2021</strain>
        <tissue evidence="5">Leaf</tissue>
    </source>
</reference>
<evidence type="ECO:0000256" key="2">
    <source>
        <dbReference type="PROSITE-ProRule" id="PRU00047"/>
    </source>
</evidence>
<dbReference type="Gene3D" id="4.10.60.10">
    <property type="entry name" value="Zinc finger, CCHC-type"/>
    <property type="match status" value="1"/>
</dbReference>
<dbReference type="GO" id="GO:0008270">
    <property type="term" value="F:zinc ion binding"/>
    <property type="evidence" value="ECO:0007669"/>
    <property type="project" value="UniProtKB-KW"/>
</dbReference>
<keyword evidence="2" id="KW-0862">Zinc</keyword>
<keyword evidence="1" id="KW-0378">Hydrolase</keyword>
<dbReference type="InterPro" id="IPR036875">
    <property type="entry name" value="Znf_CCHC_sf"/>
</dbReference>
<keyword evidence="6" id="KW-1185">Reference proteome</keyword>
<dbReference type="Pfam" id="PF00098">
    <property type="entry name" value="zf-CCHC"/>
    <property type="match status" value="1"/>
</dbReference>
<keyword evidence="3" id="KW-0175">Coiled coil</keyword>
<dbReference type="SUPFAM" id="SSF57756">
    <property type="entry name" value="Retrovirus zinc finger-like domains"/>
    <property type="match status" value="1"/>
</dbReference>
<name>A0AAV7E120_ARIFI</name>
<dbReference type="AlphaFoldDB" id="A0AAV7E120"/>
<evidence type="ECO:0000256" key="3">
    <source>
        <dbReference type="SAM" id="Coils"/>
    </source>
</evidence>
<gene>
    <name evidence="5" type="ORF">H6P81_018317</name>
</gene>
<keyword evidence="2" id="KW-0863">Zinc-finger</keyword>
<keyword evidence="1" id="KW-0064">Aspartyl protease</keyword>
<evidence type="ECO:0000313" key="5">
    <source>
        <dbReference type="EMBL" id="KAG9442463.1"/>
    </source>
</evidence>
<dbReference type="InterPro" id="IPR001878">
    <property type="entry name" value="Znf_CCHC"/>
</dbReference>
<dbReference type="Pfam" id="PF22936">
    <property type="entry name" value="Pol_BBD"/>
    <property type="match status" value="1"/>
</dbReference>
<dbReference type="Pfam" id="PF07727">
    <property type="entry name" value="RVT_2"/>
    <property type="match status" value="1"/>
</dbReference>
<feature type="domain" description="CCHC-type" evidence="4">
    <location>
        <begin position="121"/>
        <end position="135"/>
    </location>
</feature>
<dbReference type="GO" id="GO:0004190">
    <property type="term" value="F:aspartic-type endopeptidase activity"/>
    <property type="evidence" value="ECO:0007669"/>
    <property type="project" value="UniProtKB-KW"/>
</dbReference>
<dbReference type="SUPFAM" id="SSF56672">
    <property type="entry name" value="DNA/RNA polymerases"/>
    <property type="match status" value="1"/>
</dbReference>
<keyword evidence="1" id="KW-0645">Protease</keyword>
<dbReference type="InterPro" id="IPR054722">
    <property type="entry name" value="PolX-like_BBD"/>
</dbReference>
<organism evidence="5 6">
    <name type="scientific">Aristolochia fimbriata</name>
    <name type="common">White veined hardy Dutchman's pipe vine</name>
    <dbReference type="NCBI Taxonomy" id="158543"/>
    <lineage>
        <taxon>Eukaryota</taxon>
        <taxon>Viridiplantae</taxon>
        <taxon>Streptophyta</taxon>
        <taxon>Embryophyta</taxon>
        <taxon>Tracheophyta</taxon>
        <taxon>Spermatophyta</taxon>
        <taxon>Magnoliopsida</taxon>
        <taxon>Magnoliidae</taxon>
        <taxon>Piperales</taxon>
        <taxon>Aristolochiaceae</taxon>
        <taxon>Aristolochia</taxon>
    </lineage>
</organism>
<feature type="coiled-coil region" evidence="3">
    <location>
        <begin position="223"/>
        <end position="288"/>
    </location>
</feature>
<dbReference type="SMART" id="SM00343">
    <property type="entry name" value="ZnF_C2HC"/>
    <property type="match status" value="1"/>
</dbReference>
<dbReference type="EMBL" id="JAINDJ010000007">
    <property type="protein sequence ID" value="KAG9442463.1"/>
    <property type="molecule type" value="Genomic_DNA"/>
</dbReference>
<dbReference type="PROSITE" id="PS50158">
    <property type="entry name" value="ZF_CCHC"/>
    <property type="match status" value="1"/>
</dbReference>
<dbReference type="InterPro" id="IPR043502">
    <property type="entry name" value="DNA/RNA_pol_sf"/>
</dbReference>
<dbReference type="InterPro" id="IPR013103">
    <property type="entry name" value="RVT_2"/>
</dbReference>
<comment type="caution">
    <text evidence="5">The sequence shown here is derived from an EMBL/GenBank/DDBJ whole genome shotgun (WGS) entry which is preliminary data.</text>
</comment>
<proteinExistence type="predicted"/>
<evidence type="ECO:0000256" key="1">
    <source>
        <dbReference type="ARBA" id="ARBA00022750"/>
    </source>
</evidence>
<protein>
    <recommendedName>
        <fullName evidence="4">CCHC-type domain-containing protein</fullName>
    </recommendedName>
</protein>